<accession>A0A3E2TQR3</accession>
<organism evidence="2 3">
    <name type="scientific">Coprococcus catus</name>
    <dbReference type="NCBI Taxonomy" id="116085"/>
    <lineage>
        <taxon>Bacteria</taxon>
        <taxon>Bacillati</taxon>
        <taxon>Bacillota</taxon>
        <taxon>Clostridia</taxon>
        <taxon>Lachnospirales</taxon>
        <taxon>Lachnospiraceae</taxon>
        <taxon>Coprococcus</taxon>
    </lineage>
</organism>
<sequence length="211" mass="22901">MTPKQQYYKNIADTMISNLKKRGFEADYVPGKQAALRAITPYLTKGNTVSCGGSITLAEIGFNTAVKEADCIFLDRTIAKTQEEKDAVYSKVAVCDYYFMSTNAITTDGLLVNIDGTGNRVASLIHGPKNVIIIAGMNKVCPDLDSAYKRVKLSAAPPNTVRLNRKTPCAVTGQCADCLSPDCICTHTVITRRSNIPGRIKILLVGEELGY</sequence>
<dbReference type="InterPro" id="IPR009501">
    <property type="entry name" value="UCP020269"/>
</dbReference>
<feature type="domain" description="LUD" evidence="1">
    <location>
        <begin position="15"/>
        <end position="205"/>
    </location>
</feature>
<proteinExistence type="predicted"/>
<dbReference type="PANTHER" id="PTHR36179:SF2">
    <property type="entry name" value="LUD DOMAIN-CONTAINING PROTEIN"/>
    <property type="match status" value="1"/>
</dbReference>
<name>A0A3E2TQR3_9FIRM</name>
<gene>
    <name evidence="2" type="ORF">DW070_05030</name>
</gene>
<protein>
    <submittedName>
        <fullName evidence="2">Lactate utilization protein</fullName>
    </submittedName>
</protein>
<dbReference type="PANTHER" id="PTHR36179">
    <property type="entry name" value="LUD_DOM DOMAIN-CONTAINING PROTEIN"/>
    <property type="match status" value="1"/>
</dbReference>
<dbReference type="EMBL" id="QVEP01000008">
    <property type="protein sequence ID" value="RGB80915.1"/>
    <property type="molecule type" value="Genomic_DNA"/>
</dbReference>
<dbReference type="InterPro" id="IPR003741">
    <property type="entry name" value="LUD_dom"/>
</dbReference>
<dbReference type="AlphaFoldDB" id="A0A3E2TQR3"/>
<dbReference type="PIRSF" id="PIRSF020269">
    <property type="entry name" value="DUF1121"/>
    <property type="match status" value="1"/>
</dbReference>
<comment type="caution">
    <text evidence="2">The sequence shown here is derived from an EMBL/GenBank/DDBJ whole genome shotgun (WGS) entry which is preliminary data.</text>
</comment>
<reference evidence="2 3" key="1">
    <citation type="submission" date="2018-08" db="EMBL/GenBank/DDBJ databases">
        <title>A genome reference for cultivated species of the human gut microbiota.</title>
        <authorList>
            <person name="Zou Y."/>
            <person name="Xue W."/>
            <person name="Luo G."/>
        </authorList>
    </citation>
    <scope>NUCLEOTIDE SEQUENCE [LARGE SCALE GENOMIC DNA]</scope>
    <source>
        <strain evidence="2 3">AF45-17</strain>
    </source>
</reference>
<dbReference type="Proteomes" id="UP000260773">
    <property type="component" value="Unassembled WGS sequence"/>
</dbReference>
<evidence type="ECO:0000313" key="3">
    <source>
        <dbReference type="Proteomes" id="UP000260773"/>
    </source>
</evidence>
<evidence type="ECO:0000313" key="2">
    <source>
        <dbReference type="EMBL" id="RGB80915.1"/>
    </source>
</evidence>
<dbReference type="Pfam" id="PF02589">
    <property type="entry name" value="LUD_dom"/>
    <property type="match status" value="1"/>
</dbReference>
<evidence type="ECO:0000259" key="1">
    <source>
        <dbReference type="Pfam" id="PF02589"/>
    </source>
</evidence>